<gene>
    <name evidence="1" type="ORF">BKD09_41605</name>
</gene>
<proteinExistence type="predicted"/>
<protein>
    <submittedName>
        <fullName evidence="1">Uncharacterized protein</fullName>
    </submittedName>
</protein>
<dbReference type="EMBL" id="CP017637">
    <property type="protein sequence ID" value="APG14855.1"/>
    <property type="molecule type" value="Genomic_DNA"/>
</dbReference>
<organism evidence="1 2">
    <name type="scientific">Bradyrhizobium japonicum</name>
    <dbReference type="NCBI Taxonomy" id="375"/>
    <lineage>
        <taxon>Bacteria</taxon>
        <taxon>Pseudomonadati</taxon>
        <taxon>Pseudomonadota</taxon>
        <taxon>Alphaproteobacteria</taxon>
        <taxon>Hyphomicrobiales</taxon>
        <taxon>Nitrobacteraceae</taxon>
        <taxon>Bradyrhizobium</taxon>
    </lineage>
</organism>
<dbReference type="AlphaFoldDB" id="A0A1L3FND8"/>
<reference evidence="1 2" key="1">
    <citation type="submission" date="2016-11" db="EMBL/GenBank/DDBJ databases">
        <title>Complete Genome Sequence of Bradyrhizobium sp. strain J5, an isolated from soybean nodule in Hokkaido.</title>
        <authorList>
            <person name="Kanehara K."/>
        </authorList>
    </citation>
    <scope>NUCLEOTIDE SEQUENCE [LARGE SCALE GENOMIC DNA]</scope>
    <source>
        <strain evidence="1 2">J5</strain>
    </source>
</reference>
<evidence type="ECO:0000313" key="1">
    <source>
        <dbReference type="EMBL" id="APG14855.1"/>
    </source>
</evidence>
<name>A0A1L3FND8_BRAJP</name>
<dbReference type="RefSeq" id="WP_223153714.1">
    <property type="nucleotide sequence ID" value="NZ_CP017637.1"/>
</dbReference>
<evidence type="ECO:0000313" key="2">
    <source>
        <dbReference type="Proteomes" id="UP000181962"/>
    </source>
</evidence>
<dbReference type="Proteomes" id="UP000181962">
    <property type="component" value="Chromosome"/>
</dbReference>
<sequence>MTTERGQARLQKFPIGIDPKQFAEYLAADLSPAEEEKVSSLLQNFQVAKCAIGVDWLDYTKGMINGSKRAMSL</sequence>
<accession>A0A1L3FND8</accession>